<gene>
    <name evidence="1" type="ORF">CN613_28010</name>
</gene>
<evidence type="ECO:0000313" key="1">
    <source>
        <dbReference type="EMBL" id="PEM61052.1"/>
    </source>
</evidence>
<name>A0A2A8BXK5_9BACI</name>
<reference evidence="1 2" key="1">
    <citation type="submission" date="2017-09" db="EMBL/GenBank/DDBJ databases">
        <title>Large-scale bioinformatics analysis of Bacillus genomes uncovers conserved roles of natural products in bacterial physiology.</title>
        <authorList>
            <consortium name="Agbiome Team Llc"/>
            <person name="Bleich R.M."/>
            <person name="Grubbs K.J."/>
            <person name="Santa Maria K.C."/>
            <person name="Allen S.E."/>
            <person name="Farag S."/>
            <person name="Shank E.A."/>
            <person name="Bowers A."/>
        </authorList>
    </citation>
    <scope>NUCLEOTIDE SEQUENCE [LARGE SCALE GENOMIC DNA]</scope>
    <source>
        <strain evidence="1 2">AFS009893</strain>
    </source>
</reference>
<comment type="caution">
    <text evidence="1">The sequence shown here is derived from an EMBL/GenBank/DDBJ whole genome shotgun (WGS) entry which is preliminary data.</text>
</comment>
<dbReference type="AlphaFoldDB" id="A0A2A8BXK5"/>
<accession>A0A2A8BXK5</accession>
<organism evidence="1 2">
    <name type="scientific">Bacillus pseudomycoides</name>
    <dbReference type="NCBI Taxonomy" id="64104"/>
    <lineage>
        <taxon>Bacteria</taxon>
        <taxon>Bacillati</taxon>
        <taxon>Bacillota</taxon>
        <taxon>Bacilli</taxon>
        <taxon>Bacillales</taxon>
        <taxon>Bacillaceae</taxon>
        <taxon>Bacillus</taxon>
        <taxon>Bacillus cereus group</taxon>
    </lineage>
</organism>
<sequence>LLGVKFIKNREVLDGYELDGFNEEQKIAFEYHGVQHYEYIEFFHKEERQFKEQKQKDRMKRKMCKEKGIKLITVPYT</sequence>
<feature type="non-terminal residue" evidence="1">
    <location>
        <position position="77"/>
    </location>
</feature>
<dbReference type="EMBL" id="NUDP01000215">
    <property type="protein sequence ID" value="PEM61052.1"/>
    <property type="molecule type" value="Genomic_DNA"/>
</dbReference>
<feature type="non-terminal residue" evidence="1">
    <location>
        <position position="1"/>
    </location>
</feature>
<dbReference type="Proteomes" id="UP000219775">
    <property type="component" value="Unassembled WGS sequence"/>
</dbReference>
<proteinExistence type="predicted"/>
<dbReference type="Gene3D" id="3.40.960.10">
    <property type="entry name" value="VSR Endonuclease"/>
    <property type="match status" value="1"/>
</dbReference>
<protein>
    <submittedName>
        <fullName evidence="1">Uncharacterized protein</fullName>
    </submittedName>
</protein>
<evidence type="ECO:0000313" key="2">
    <source>
        <dbReference type="Proteomes" id="UP000219775"/>
    </source>
</evidence>